<reference evidence="2" key="1">
    <citation type="submission" date="2025-08" db="UniProtKB">
        <authorList>
            <consortium name="RefSeq"/>
        </authorList>
    </citation>
    <scope>IDENTIFICATION</scope>
</reference>
<dbReference type="Gene3D" id="3.30.60.30">
    <property type="match status" value="1"/>
</dbReference>
<dbReference type="GeneID" id="112050691"/>
<evidence type="ECO:0000313" key="2">
    <source>
        <dbReference type="RefSeq" id="XP_052746385.1"/>
    </source>
</evidence>
<dbReference type="SUPFAM" id="SSF100895">
    <property type="entry name" value="Kazal-type serine protease inhibitors"/>
    <property type="match status" value="1"/>
</dbReference>
<proteinExistence type="predicted"/>
<sequence>MDYCEPYHCNDYHRPACGLNNNTMRFRWFQSSCHVILNNLCSTYLGTLKYDVVNPRYCEKYIMFLRVGCPLVCPDKLDPTCGVSSLDNQVVMFINKCAMERANCERENYEVVQCLFESSFKRTLASNQKERIQVLRQKLQEKIHSKRISDSIHPFDKHDSSYEWDYNTNDLPITPIDKYIGKNTKNYKRVLTTKFASKKGGNFKSALPTIKIPSKDGYAIDNFQDGGLKKNLSHSRLRSKIRIKGIIKKPLEIFYRRAFNYDIVDSEWVHCQDIITPFLTGAKLNISSPKVMNQKDPTVLRLISLLKVDTSSYSREDIYSILYQISNLNLRFFRWDVSSMKMLFNVIIKEKRHTFGSLKKGLRQMFHKWHLDFSNSTALLRQSRIFRPPCVNSATFDGSTKSPRITIYPKRTEATTPCEDYDEDCRN</sequence>
<keyword evidence="1" id="KW-1185">Reference proteome</keyword>
<protein>
    <submittedName>
        <fullName evidence="2">Uncharacterized protein LOC112050691 isoform X1</fullName>
    </submittedName>
</protein>
<organism evidence="1 2">
    <name type="scientific">Bicyclus anynana</name>
    <name type="common">Squinting bush brown butterfly</name>
    <dbReference type="NCBI Taxonomy" id="110368"/>
    <lineage>
        <taxon>Eukaryota</taxon>
        <taxon>Metazoa</taxon>
        <taxon>Ecdysozoa</taxon>
        <taxon>Arthropoda</taxon>
        <taxon>Hexapoda</taxon>
        <taxon>Insecta</taxon>
        <taxon>Pterygota</taxon>
        <taxon>Neoptera</taxon>
        <taxon>Endopterygota</taxon>
        <taxon>Lepidoptera</taxon>
        <taxon>Glossata</taxon>
        <taxon>Ditrysia</taxon>
        <taxon>Papilionoidea</taxon>
        <taxon>Nymphalidae</taxon>
        <taxon>Satyrinae</taxon>
        <taxon>Satyrini</taxon>
        <taxon>Mycalesina</taxon>
        <taxon>Bicyclus</taxon>
    </lineage>
</organism>
<accession>A0ABM3M641</accession>
<dbReference type="RefSeq" id="XP_052746385.1">
    <property type="nucleotide sequence ID" value="XM_052890425.1"/>
</dbReference>
<evidence type="ECO:0000313" key="1">
    <source>
        <dbReference type="Proteomes" id="UP001652582"/>
    </source>
</evidence>
<gene>
    <name evidence="2" type="primary">LOC112050691</name>
</gene>
<name>A0ABM3M641_BICAN</name>
<dbReference type="Proteomes" id="UP001652582">
    <property type="component" value="Chromosome 27"/>
</dbReference>
<dbReference type="InterPro" id="IPR036058">
    <property type="entry name" value="Kazal_dom_sf"/>
</dbReference>